<dbReference type="Gene3D" id="1.25.40.10">
    <property type="entry name" value="Tetratricopeptide repeat domain"/>
    <property type="match status" value="1"/>
</dbReference>
<feature type="domain" description="Outer membrane lipoprotein BamD-like" evidence="2">
    <location>
        <begin position="34"/>
        <end position="84"/>
    </location>
</feature>
<dbReference type="SUPFAM" id="SSF48452">
    <property type="entry name" value="TPR-like"/>
    <property type="match status" value="1"/>
</dbReference>
<evidence type="ECO:0000256" key="1">
    <source>
        <dbReference type="ARBA" id="ARBA00022729"/>
    </source>
</evidence>
<dbReference type="Proteomes" id="UP001320148">
    <property type="component" value="Chromosome"/>
</dbReference>
<dbReference type="InterPro" id="IPR011990">
    <property type="entry name" value="TPR-like_helical_dom_sf"/>
</dbReference>
<gene>
    <name evidence="3" type="ORF">DSLASN_03630</name>
</gene>
<proteinExistence type="predicted"/>
<name>A0ABM7PB47_9BACT</name>
<sequence>MNRNALSAGLLGLLLFILTTGTAVSRTITLDAETQFSYARTLYEQGEYRSAAVEFTRFIHFFPDAPEQVEAHYSRALSFYKNEQYDKAGKAFADFRSDYSASSLALAAGIMEAQCLTRSGNPAGGVILLSNLQVEAKGDSDSEKTLLTRMAWTRLEMGDLPRAEAAFMATVGEVETDCGYAEILNTMERFKALPEKSPMVAGSLALVPGGGYAYLGRYQDATVAFLLNVALGLAAVESFDDGNNALGALISFVGLGFYSGSIHGSYTGALKANHQVRESLWKEMLHWGNELEEKQSTSCLGLTLTIPY</sequence>
<evidence type="ECO:0000259" key="2">
    <source>
        <dbReference type="Pfam" id="PF13525"/>
    </source>
</evidence>
<reference evidence="3 4" key="1">
    <citation type="submission" date="2021-02" db="EMBL/GenBank/DDBJ databases">
        <title>Complete genome of Desulfoluna sp. strain ASN36.</title>
        <authorList>
            <person name="Takahashi A."/>
            <person name="Kojima H."/>
            <person name="Fukui M."/>
        </authorList>
    </citation>
    <scope>NUCLEOTIDE SEQUENCE [LARGE SCALE GENOMIC DNA]</scope>
    <source>
        <strain evidence="3 4">ASN36</strain>
    </source>
</reference>
<dbReference type="InterPro" id="IPR039565">
    <property type="entry name" value="BamD-like"/>
</dbReference>
<evidence type="ECO:0000313" key="3">
    <source>
        <dbReference type="EMBL" id="BCS94731.1"/>
    </source>
</evidence>
<keyword evidence="1" id="KW-0732">Signal</keyword>
<dbReference type="Pfam" id="PF13525">
    <property type="entry name" value="YfiO"/>
    <property type="match status" value="1"/>
</dbReference>
<evidence type="ECO:0000313" key="4">
    <source>
        <dbReference type="Proteomes" id="UP001320148"/>
    </source>
</evidence>
<dbReference type="EMBL" id="AP024488">
    <property type="protein sequence ID" value="BCS94731.1"/>
    <property type="molecule type" value="Genomic_DNA"/>
</dbReference>
<accession>A0ABM7PB47</accession>
<keyword evidence="4" id="KW-1185">Reference proteome</keyword>
<protein>
    <recommendedName>
        <fullName evidence="2">Outer membrane lipoprotein BamD-like domain-containing protein</fullName>
    </recommendedName>
</protein>
<organism evidence="3 4">
    <name type="scientific">Desulfoluna limicola</name>
    <dbReference type="NCBI Taxonomy" id="2810562"/>
    <lineage>
        <taxon>Bacteria</taxon>
        <taxon>Pseudomonadati</taxon>
        <taxon>Thermodesulfobacteriota</taxon>
        <taxon>Desulfobacteria</taxon>
        <taxon>Desulfobacterales</taxon>
        <taxon>Desulfolunaceae</taxon>
        <taxon>Desulfoluna</taxon>
    </lineage>
</organism>
<dbReference type="RefSeq" id="WP_236891029.1">
    <property type="nucleotide sequence ID" value="NZ_AP024488.1"/>
</dbReference>